<organism evidence="2 3">
    <name type="scientific">Colletotrichum sublineola</name>
    <name type="common">Sorghum anthracnose fungus</name>
    <dbReference type="NCBI Taxonomy" id="1173701"/>
    <lineage>
        <taxon>Eukaryota</taxon>
        <taxon>Fungi</taxon>
        <taxon>Dikarya</taxon>
        <taxon>Ascomycota</taxon>
        <taxon>Pezizomycotina</taxon>
        <taxon>Sordariomycetes</taxon>
        <taxon>Hypocreomycetidae</taxon>
        <taxon>Glomerellales</taxon>
        <taxon>Glomerellaceae</taxon>
        <taxon>Colletotrichum</taxon>
        <taxon>Colletotrichum graminicola species complex</taxon>
    </lineage>
</organism>
<evidence type="ECO:0000313" key="3">
    <source>
        <dbReference type="Proteomes" id="UP000027238"/>
    </source>
</evidence>
<proteinExistence type="predicted"/>
<keyword evidence="1" id="KW-0732">Signal</keyword>
<comment type="caution">
    <text evidence="2">The sequence shown here is derived from an EMBL/GenBank/DDBJ whole genome shotgun (WGS) entry which is preliminary data.</text>
</comment>
<accession>A0A066XW45</accession>
<dbReference type="Proteomes" id="UP000027238">
    <property type="component" value="Unassembled WGS sequence"/>
</dbReference>
<gene>
    <name evidence="2" type="ORF">CSUB01_08830</name>
</gene>
<reference evidence="3" key="1">
    <citation type="journal article" date="2014" name="Genome Announc.">
        <title>Draft genome sequence of Colletotrichum sublineola, a destructive pathogen of cultivated sorghum.</title>
        <authorList>
            <person name="Baroncelli R."/>
            <person name="Sanz-Martin J.M."/>
            <person name="Rech G.E."/>
            <person name="Sukno S.A."/>
            <person name="Thon M.R."/>
        </authorList>
    </citation>
    <scope>NUCLEOTIDE SEQUENCE [LARGE SCALE GENOMIC DNA]</scope>
    <source>
        <strain evidence="3">TX430BB</strain>
    </source>
</reference>
<keyword evidence="3" id="KW-1185">Reference proteome</keyword>
<feature type="signal peptide" evidence="1">
    <location>
        <begin position="1"/>
        <end position="27"/>
    </location>
</feature>
<feature type="chain" id="PRO_5001630749" evidence="1">
    <location>
        <begin position="28"/>
        <end position="151"/>
    </location>
</feature>
<evidence type="ECO:0000256" key="1">
    <source>
        <dbReference type="SAM" id="SignalP"/>
    </source>
</evidence>
<name>A0A066XW45_COLSU</name>
<dbReference type="EMBL" id="JMSE01000095">
    <property type="protein sequence ID" value="KDN71919.1"/>
    <property type="molecule type" value="Genomic_DNA"/>
</dbReference>
<dbReference type="eggNOG" id="ENOG502T47P">
    <property type="taxonomic scope" value="Eukaryota"/>
</dbReference>
<sequence>MAQASPSWQRLLGLLSVLLALLLGASAGSHDAAAAGCSADLVLVPDSAWSFEFDNGTDVAESESTFICSIALFVLTTVAAQAESSHVRDLNDEVQKPKATSLHGMDVQSAFEAFAVEIPASCRTPSMRSSLIELPISFASLHMHLQNIRTK</sequence>
<evidence type="ECO:0000313" key="2">
    <source>
        <dbReference type="EMBL" id="KDN71919.1"/>
    </source>
</evidence>
<dbReference type="HOGENOM" id="CLU_1875283_0_0_1"/>
<dbReference type="OrthoDB" id="4825575at2759"/>
<dbReference type="AlphaFoldDB" id="A0A066XW45"/>
<dbReference type="OMA" id="MMSSLME"/>
<protein>
    <submittedName>
        <fullName evidence="2">Uncharacterized protein</fullName>
    </submittedName>
</protein>